<feature type="domain" description="Phage tail tape measure protein" evidence="3">
    <location>
        <begin position="143"/>
        <end position="345"/>
    </location>
</feature>
<dbReference type="Pfam" id="PF10145">
    <property type="entry name" value="PhageMin_Tail"/>
    <property type="match status" value="1"/>
</dbReference>
<evidence type="ECO:0000313" key="5">
    <source>
        <dbReference type="Proteomes" id="UP001173801"/>
    </source>
</evidence>
<accession>A0ABT7HT30</accession>
<dbReference type="InterPro" id="IPR010090">
    <property type="entry name" value="Phage_tape_meas"/>
</dbReference>
<keyword evidence="2" id="KW-1133">Transmembrane helix</keyword>
<protein>
    <submittedName>
        <fullName evidence="4">Phage tail tape measure protein</fullName>
    </submittedName>
</protein>
<name>A0ABT7HT30_9BACT</name>
<dbReference type="NCBIfam" id="TIGR01760">
    <property type="entry name" value="tape_meas_TP901"/>
    <property type="match status" value="1"/>
</dbReference>
<evidence type="ECO:0000256" key="2">
    <source>
        <dbReference type="SAM" id="Phobius"/>
    </source>
</evidence>
<dbReference type="RefSeq" id="WP_284938737.1">
    <property type="nucleotide sequence ID" value="NZ_JANURM010000029.1"/>
</dbReference>
<dbReference type="EMBL" id="JANURM010000029">
    <property type="protein sequence ID" value="MDL0089953.1"/>
    <property type="molecule type" value="Genomic_DNA"/>
</dbReference>
<keyword evidence="5" id="KW-1185">Reference proteome</keyword>
<dbReference type="PANTHER" id="PTHR37813">
    <property type="entry name" value="FELS-2 PROPHAGE PROTEIN"/>
    <property type="match status" value="1"/>
</dbReference>
<evidence type="ECO:0000313" key="4">
    <source>
        <dbReference type="EMBL" id="MDL0089953.1"/>
    </source>
</evidence>
<organism evidence="4 5">
    <name type="scientific">Campylobacter gastrosuis</name>
    <dbReference type="NCBI Taxonomy" id="2974576"/>
    <lineage>
        <taxon>Bacteria</taxon>
        <taxon>Pseudomonadati</taxon>
        <taxon>Campylobacterota</taxon>
        <taxon>Epsilonproteobacteria</taxon>
        <taxon>Campylobacterales</taxon>
        <taxon>Campylobacteraceae</taxon>
        <taxon>Campylobacter</taxon>
    </lineage>
</organism>
<evidence type="ECO:0000256" key="1">
    <source>
        <dbReference type="ARBA" id="ARBA00022612"/>
    </source>
</evidence>
<evidence type="ECO:0000259" key="3">
    <source>
        <dbReference type="Pfam" id="PF10145"/>
    </source>
</evidence>
<keyword evidence="2" id="KW-0812">Transmembrane</keyword>
<reference evidence="4" key="2">
    <citation type="journal article" date="2023" name="Microorganisms">
        <title>Isolation and Genomic Characteristics of Cat-Borne Campylobacter felis sp. nov. and Sheep-Borne Campylobacter ovis sp. nov.</title>
        <authorList>
            <person name="Wang H."/>
            <person name="Li Y."/>
            <person name="Gu Y."/>
            <person name="Zhou G."/>
            <person name="Chen X."/>
            <person name="Zhang X."/>
            <person name="Shao Z."/>
            <person name="Zhang J."/>
            <person name="Zhang M."/>
        </authorList>
    </citation>
    <scope>NUCLEOTIDE SEQUENCE</scope>
    <source>
        <strain evidence="4">PS10</strain>
    </source>
</reference>
<feature type="transmembrane region" description="Helical" evidence="2">
    <location>
        <begin position="556"/>
        <end position="580"/>
    </location>
</feature>
<keyword evidence="2" id="KW-0472">Membrane</keyword>
<reference evidence="4" key="1">
    <citation type="submission" date="2022-08" db="EMBL/GenBank/DDBJ databases">
        <authorList>
            <person name="Wang H."/>
        </authorList>
    </citation>
    <scope>NUCLEOTIDE SEQUENCE</scope>
    <source>
        <strain evidence="4">PS10</strain>
    </source>
</reference>
<sequence>MSKSPVLTFSMELKGLDNILKGINKSQVTINDKLNSAITDGLKKYKEHLKELKINPIQPQQFHDHLNTLKSKLQEATKAKIILDTTAARKNLESLKTDLIALVGSVAFLKNPISSAIDFESNFADVKKVVDFKDNNDIKNFQSQLKNLSREIPLSLNELAQITASGGQLGIAKDSLMDFTATAAKMGVAFDMSAKQAGDSMATLMNVFNLNVKQVSSLGDTINHISNNSAAKATDITNALARVAGNAKDFGLSADATAGLTSAFIALGKAPEVASTAINSMLTTLNNADKATGSVKKAFEALGISGKALKKEIMQNPQQALTNFLHTLSKLPKKNKTAILTDLFGKNFSDDISLLTGAIENYDKAMNLSNDSKRTGSMQDEFKARSETTANNIQLMKNAFNEIGINIGSVFLPVINTTLNAINKISYAISAFTEKFPNLTLGIFSTIAAITALKAAFILKEVVVNGLTIMLSSYKKVLMLLPFECLKLTGSLNDCNLKLIAKNLYLKALITTQTLYQKTLKLTTLKTAIFSNSLKTFSISGFINGIKSALVAFRAFSLALLTNPIGLVITALSAAAFLIYKYWDRVKAFFSGFFDGLKQGLAPVVDAFSGAFNAIKTILSSVISLFSSFLSQSEATKESLIGATNAGAIFGKAVSFAIRAVLYPFEALANILNAIGLIIEIVKLKFSEWIDKAKSLLNEILEFLKPVIDMFNTITDGIKSVGDFIGNGVNTATAAVKDTLGIGDGKEKKWYNPFSWANDKTPKNNTKGAIDELKANKAKENQTNTNQNTINDNKTINITMQNSNATPAAVAKAVKNSSYSYGD</sequence>
<dbReference type="PANTHER" id="PTHR37813:SF1">
    <property type="entry name" value="FELS-2 PROPHAGE PROTEIN"/>
    <property type="match status" value="1"/>
</dbReference>
<keyword evidence="1" id="KW-1188">Viral release from host cell</keyword>
<dbReference type="Proteomes" id="UP001173801">
    <property type="component" value="Unassembled WGS sequence"/>
</dbReference>
<proteinExistence type="predicted"/>
<comment type="caution">
    <text evidence="4">The sequence shown here is derived from an EMBL/GenBank/DDBJ whole genome shotgun (WGS) entry which is preliminary data.</text>
</comment>
<gene>
    <name evidence="4" type="ORF">NYG85_11355</name>
</gene>